<name>A0AAV8ZX00_ACOGR</name>
<accession>A0AAV8ZX00</accession>
<protein>
    <submittedName>
        <fullName evidence="1">Uncharacterized protein</fullName>
    </submittedName>
</protein>
<proteinExistence type="predicted"/>
<dbReference type="EMBL" id="JAUJYN010000085">
    <property type="protein sequence ID" value="KAK1256752.1"/>
    <property type="molecule type" value="Genomic_DNA"/>
</dbReference>
<gene>
    <name evidence="1" type="ORF">QJS04_geneDACA024387</name>
</gene>
<comment type="caution">
    <text evidence="1">The sequence shown here is derived from an EMBL/GenBank/DDBJ whole genome shotgun (WGS) entry which is preliminary data.</text>
</comment>
<reference evidence="1" key="2">
    <citation type="submission" date="2023-06" db="EMBL/GenBank/DDBJ databases">
        <authorList>
            <person name="Ma L."/>
            <person name="Liu K.-W."/>
            <person name="Li Z."/>
            <person name="Hsiao Y.-Y."/>
            <person name="Qi Y."/>
            <person name="Fu T."/>
            <person name="Tang G."/>
            <person name="Zhang D."/>
            <person name="Sun W.-H."/>
            <person name="Liu D.-K."/>
            <person name="Li Y."/>
            <person name="Chen G.-Z."/>
            <person name="Liu X.-D."/>
            <person name="Liao X.-Y."/>
            <person name="Jiang Y.-T."/>
            <person name="Yu X."/>
            <person name="Hao Y."/>
            <person name="Huang J."/>
            <person name="Zhao X.-W."/>
            <person name="Ke S."/>
            <person name="Chen Y.-Y."/>
            <person name="Wu W.-L."/>
            <person name="Hsu J.-L."/>
            <person name="Lin Y.-F."/>
            <person name="Huang M.-D."/>
            <person name="Li C.-Y."/>
            <person name="Huang L."/>
            <person name="Wang Z.-W."/>
            <person name="Zhao X."/>
            <person name="Zhong W.-Y."/>
            <person name="Peng D.-H."/>
            <person name="Ahmad S."/>
            <person name="Lan S."/>
            <person name="Zhang J.-S."/>
            <person name="Tsai W.-C."/>
            <person name="Van De Peer Y."/>
            <person name="Liu Z.-J."/>
        </authorList>
    </citation>
    <scope>NUCLEOTIDE SEQUENCE</scope>
    <source>
        <strain evidence="1">SCP</strain>
        <tissue evidence="1">Leaves</tissue>
    </source>
</reference>
<dbReference type="Proteomes" id="UP001179952">
    <property type="component" value="Unassembled WGS sequence"/>
</dbReference>
<dbReference type="AlphaFoldDB" id="A0AAV8ZX00"/>
<reference evidence="1" key="1">
    <citation type="journal article" date="2023" name="Nat. Commun.">
        <title>Diploid and tetraploid genomes of Acorus and the evolution of monocots.</title>
        <authorList>
            <person name="Ma L."/>
            <person name="Liu K.W."/>
            <person name="Li Z."/>
            <person name="Hsiao Y.Y."/>
            <person name="Qi Y."/>
            <person name="Fu T."/>
            <person name="Tang G.D."/>
            <person name="Zhang D."/>
            <person name="Sun W.H."/>
            <person name="Liu D.K."/>
            <person name="Li Y."/>
            <person name="Chen G.Z."/>
            <person name="Liu X.D."/>
            <person name="Liao X.Y."/>
            <person name="Jiang Y.T."/>
            <person name="Yu X."/>
            <person name="Hao Y."/>
            <person name="Huang J."/>
            <person name="Zhao X.W."/>
            <person name="Ke S."/>
            <person name="Chen Y.Y."/>
            <person name="Wu W.L."/>
            <person name="Hsu J.L."/>
            <person name="Lin Y.F."/>
            <person name="Huang M.D."/>
            <person name="Li C.Y."/>
            <person name="Huang L."/>
            <person name="Wang Z.W."/>
            <person name="Zhao X."/>
            <person name="Zhong W.Y."/>
            <person name="Peng D.H."/>
            <person name="Ahmad S."/>
            <person name="Lan S."/>
            <person name="Zhang J.S."/>
            <person name="Tsai W.C."/>
            <person name="Van de Peer Y."/>
            <person name="Liu Z.J."/>
        </authorList>
    </citation>
    <scope>NUCLEOTIDE SEQUENCE</scope>
    <source>
        <strain evidence="1">SCP</strain>
    </source>
</reference>
<evidence type="ECO:0000313" key="2">
    <source>
        <dbReference type="Proteomes" id="UP001179952"/>
    </source>
</evidence>
<sequence>MRTTFQTMELWEAGKVMKRSDDHSREAVVSQSIVPAGAWTLWKTRNDAIFNGSMVYQENMWDMFRELITDWGRHIACAEEIQV</sequence>
<evidence type="ECO:0000313" key="1">
    <source>
        <dbReference type="EMBL" id="KAK1256752.1"/>
    </source>
</evidence>
<keyword evidence="2" id="KW-1185">Reference proteome</keyword>
<organism evidence="1 2">
    <name type="scientific">Acorus gramineus</name>
    <name type="common">Dwarf sweet flag</name>
    <dbReference type="NCBI Taxonomy" id="55184"/>
    <lineage>
        <taxon>Eukaryota</taxon>
        <taxon>Viridiplantae</taxon>
        <taxon>Streptophyta</taxon>
        <taxon>Embryophyta</taxon>
        <taxon>Tracheophyta</taxon>
        <taxon>Spermatophyta</taxon>
        <taxon>Magnoliopsida</taxon>
        <taxon>Liliopsida</taxon>
        <taxon>Acoraceae</taxon>
        <taxon>Acorus</taxon>
    </lineage>
</organism>